<evidence type="ECO:0000256" key="3">
    <source>
        <dbReference type="ARBA" id="ARBA00023125"/>
    </source>
</evidence>
<evidence type="ECO:0000256" key="5">
    <source>
        <dbReference type="SAM" id="Coils"/>
    </source>
</evidence>
<protein>
    <recommendedName>
        <fullName evidence="7">HTH merR-type domain-containing protein</fullName>
    </recommendedName>
</protein>
<dbReference type="GO" id="GO:0003677">
    <property type="term" value="F:DNA binding"/>
    <property type="evidence" value="ECO:0007669"/>
    <property type="project" value="UniProtKB-KW"/>
</dbReference>
<evidence type="ECO:0000256" key="2">
    <source>
        <dbReference type="ARBA" id="ARBA00023015"/>
    </source>
</evidence>
<dbReference type="GO" id="GO:0003700">
    <property type="term" value="F:DNA-binding transcription factor activity"/>
    <property type="evidence" value="ECO:0007669"/>
    <property type="project" value="InterPro"/>
</dbReference>
<dbReference type="PROSITE" id="PS50937">
    <property type="entry name" value="HTH_MERR_2"/>
    <property type="match status" value="1"/>
</dbReference>
<dbReference type="PRINTS" id="PR00040">
    <property type="entry name" value="HTHMERR"/>
</dbReference>
<keyword evidence="5" id="KW-0175">Coiled coil</keyword>
<evidence type="ECO:0000256" key="6">
    <source>
        <dbReference type="SAM" id="MobiDB-lite"/>
    </source>
</evidence>
<keyword evidence="4" id="KW-0804">Transcription</keyword>
<dbReference type="Proteomes" id="UP000239352">
    <property type="component" value="Unassembled WGS sequence"/>
</dbReference>
<dbReference type="EMBL" id="PVSR01000020">
    <property type="protein sequence ID" value="PRW63045.1"/>
    <property type="molecule type" value="Genomic_DNA"/>
</dbReference>
<organism evidence="8 9">
    <name type="scientific">Actinopolyspora mortivallis</name>
    <dbReference type="NCBI Taxonomy" id="33906"/>
    <lineage>
        <taxon>Bacteria</taxon>
        <taxon>Bacillati</taxon>
        <taxon>Actinomycetota</taxon>
        <taxon>Actinomycetes</taxon>
        <taxon>Actinopolysporales</taxon>
        <taxon>Actinopolysporaceae</taxon>
        <taxon>Actinopolyspora</taxon>
    </lineage>
</organism>
<dbReference type="SMART" id="SM00422">
    <property type="entry name" value="HTH_MERR"/>
    <property type="match status" value="1"/>
</dbReference>
<dbReference type="InParanoid" id="A0A2T0GVA1"/>
<dbReference type="SUPFAM" id="SSF46955">
    <property type="entry name" value="Putative DNA-binding domain"/>
    <property type="match status" value="1"/>
</dbReference>
<dbReference type="Gene3D" id="1.10.1660.10">
    <property type="match status" value="1"/>
</dbReference>
<dbReference type="AlphaFoldDB" id="A0A2T0GVA1"/>
<sequence>MTNEETNGCSCCGPVLGTVPVGRAESCAVPTGWPAGTDERGTSAVRRGVGRDRGAEEGADPTGFLRSGQLAKAAGVNPQTLRYYERRGLLAEPERSPGGHRLYPPRAVTTLRVIKAAQRLGFSLTEVAELLAAGHHGGRSGAGLRRHAQDKLAEIEVRIADLNTLRDALAEAVEAGCDDLLACGTSPSCPLPFAEVTEQR</sequence>
<keyword evidence="1" id="KW-0678">Repressor</keyword>
<evidence type="ECO:0000313" key="9">
    <source>
        <dbReference type="Proteomes" id="UP000239352"/>
    </source>
</evidence>
<dbReference type="FunCoup" id="A0A2T0GVA1">
    <property type="interactions" value="8"/>
</dbReference>
<accession>A0A2T0GVA1</accession>
<feature type="region of interest" description="Disordered" evidence="6">
    <location>
        <begin position="31"/>
        <end position="64"/>
    </location>
</feature>
<name>A0A2T0GVA1_ACTMO</name>
<keyword evidence="9" id="KW-1185">Reference proteome</keyword>
<reference evidence="8 9" key="1">
    <citation type="submission" date="2018-03" db="EMBL/GenBank/DDBJ databases">
        <title>Actinopolyspora mortivallis from Sahara, screening for active biomolecules.</title>
        <authorList>
            <person name="Selama O."/>
            <person name="Wellington E.M.H."/>
            <person name="Hacene H."/>
        </authorList>
    </citation>
    <scope>NUCLEOTIDE SEQUENCE [LARGE SCALE GENOMIC DNA]</scope>
    <source>
        <strain evidence="8 9">M5A</strain>
    </source>
</reference>
<dbReference type="STRING" id="1050202.GCA_000384035_01766"/>
<gene>
    <name evidence="8" type="ORF">CEP50_12135</name>
</gene>
<dbReference type="InterPro" id="IPR009061">
    <property type="entry name" value="DNA-bd_dom_put_sf"/>
</dbReference>
<dbReference type="Pfam" id="PF13411">
    <property type="entry name" value="MerR_1"/>
    <property type="match status" value="1"/>
</dbReference>
<keyword evidence="2" id="KW-0805">Transcription regulation</keyword>
<feature type="domain" description="HTH merR-type" evidence="7">
    <location>
        <begin position="68"/>
        <end position="133"/>
    </location>
</feature>
<dbReference type="PANTHER" id="PTHR30204:SF69">
    <property type="entry name" value="MERR-FAMILY TRANSCRIPTIONAL REGULATOR"/>
    <property type="match status" value="1"/>
</dbReference>
<dbReference type="InterPro" id="IPR000551">
    <property type="entry name" value="MerR-type_HTH_dom"/>
</dbReference>
<feature type="coiled-coil region" evidence="5">
    <location>
        <begin position="145"/>
        <end position="172"/>
    </location>
</feature>
<dbReference type="PROSITE" id="PS00552">
    <property type="entry name" value="HTH_MERR_1"/>
    <property type="match status" value="1"/>
</dbReference>
<proteinExistence type="predicted"/>
<evidence type="ECO:0000256" key="1">
    <source>
        <dbReference type="ARBA" id="ARBA00022491"/>
    </source>
</evidence>
<evidence type="ECO:0000259" key="7">
    <source>
        <dbReference type="PROSITE" id="PS50937"/>
    </source>
</evidence>
<comment type="caution">
    <text evidence="8">The sequence shown here is derived from an EMBL/GenBank/DDBJ whole genome shotgun (WGS) entry which is preliminary data.</text>
</comment>
<evidence type="ECO:0000256" key="4">
    <source>
        <dbReference type="ARBA" id="ARBA00023163"/>
    </source>
</evidence>
<evidence type="ECO:0000313" key="8">
    <source>
        <dbReference type="EMBL" id="PRW63045.1"/>
    </source>
</evidence>
<keyword evidence="3" id="KW-0238">DNA-binding</keyword>
<dbReference type="InterPro" id="IPR047057">
    <property type="entry name" value="MerR_fam"/>
</dbReference>
<dbReference type="PANTHER" id="PTHR30204">
    <property type="entry name" value="REDOX-CYCLING DRUG-SENSING TRANSCRIPTIONAL ACTIVATOR SOXR"/>
    <property type="match status" value="1"/>
</dbReference>